<comment type="cofactor">
    <cofactor evidence="3">
        <name>NAD(+)</name>
        <dbReference type="ChEBI" id="CHEBI:57540"/>
    </cofactor>
</comment>
<evidence type="ECO:0000256" key="5">
    <source>
        <dbReference type="ARBA" id="ARBA00004947"/>
    </source>
</evidence>
<feature type="domain" description="C2H2-type" evidence="18">
    <location>
        <begin position="757"/>
        <end position="775"/>
    </location>
</feature>
<dbReference type="GO" id="GO:0008270">
    <property type="term" value="F:zinc ion binding"/>
    <property type="evidence" value="ECO:0007669"/>
    <property type="project" value="UniProtKB-KW"/>
</dbReference>
<keyword evidence="9 15" id="KW-0863">Zinc-finger</keyword>
<dbReference type="SUPFAM" id="SSF57667">
    <property type="entry name" value="beta-beta-alpha zinc fingers"/>
    <property type="match status" value="1"/>
</dbReference>
<evidence type="ECO:0000256" key="15">
    <source>
        <dbReference type="PROSITE-ProRule" id="PRU00042"/>
    </source>
</evidence>
<feature type="region of interest" description="Disordered" evidence="16">
    <location>
        <begin position="866"/>
        <end position="893"/>
    </location>
</feature>
<evidence type="ECO:0000256" key="4">
    <source>
        <dbReference type="ARBA" id="ARBA00002760"/>
    </source>
</evidence>
<comment type="pathway">
    <text evidence="5">Carbohydrate metabolism; galactose metabolism.</text>
</comment>
<dbReference type="EC" id="5.1.3.2" evidence="7"/>
<dbReference type="PANTHER" id="PTHR43725:SF47">
    <property type="entry name" value="UDP-GLUCOSE 4-EPIMERASE"/>
    <property type="match status" value="1"/>
</dbReference>
<feature type="region of interest" description="Disordered" evidence="16">
    <location>
        <begin position="372"/>
        <end position="391"/>
    </location>
</feature>
<organism evidence="19 20">
    <name type="scientific">Electrophorus voltai</name>
    <dbReference type="NCBI Taxonomy" id="2609070"/>
    <lineage>
        <taxon>Eukaryota</taxon>
        <taxon>Metazoa</taxon>
        <taxon>Chordata</taxon>
        <taxon>Craniata</taxon>
        <taxon>Vertebrata</taxon>
        <taxon>Euteleostomi</taxon>
        <taxon>Actinopterygii</taxon>
        <taxon>Neopterygii</taxon>
        <taxon>Teleostei</taxon>
        <taxon>Ostariophysi</taxon>
        <taxon>Gymnotiformes</taxon>
        <taxon>Gymnotoidei</taxon>
        <taxon>Gymnotidae</taxon>
        <taxon>Electrophorus</taxon>
    </lineage>
</organism>
<evidence type="ECO:0000256" key="13">
    <source>
        <dbReference type="ARBA" id="ARBA00023235"/>
    </source>
</evidence>
<evidence type="ECO:0000313" key="20">
    <source>
        <dbReference type="Proteomes" id="UP001239994"/>
    </source>
</evidence>
<dbReference type="GO" id="GO:0003978">
    <property type="term" value="F:UDP-glucose 4-epimerase activity"/>
    <property type="evidence" value="ECO:0007669"/>
    <property type="project" value="UniProtKB-EC"/>
</dbReference>
<dbReference type="PROSITE" id="PS50157">
    <property type="entry name" value="ZINC_FINGER_C2H2_2"/>
    <property type="match status" value="2"/>
</dbReference>
<dbReference type="Gene3D" id="3.30.710.10">
    <property type="entry name" value="Potassium Channel Kv1.1, Chain A"/>
    <property type="match status" value="1"/>
</dbReference>
<dbReference type="Gene3D" id="3.40.50.720">
    <property type="entry name" value="NAD(P)-binding Rossmann-like Domain"/>
    <property type="match status" value="1"/>
</dbReference>
<dbReference type="GO" id="GO:0005829">
    <property type="term" value="C:cytosol"/>
    <property type="evidence" value="ECO:0007669"/>
    <property type="project" value="TreeGrafter"/>
</dbReference>
<dbReference type="SMART" id="SM00355">
    <property type="entry name" value="ZnF_C2H2"/>
    <property type="match status" value="2"/>
</dbReference>
<sequence length="916" mass="100551">MSQQVLVTGGGGYIGSHCVVELIEAGYHPVVVDNFSNAVQGECNVPESLRRIETFLDTKIEFHKLDLLDRPGLEKLFEQHSFYAVMHFAGLKAVGESVEQPLRYYRVNLTGTINLLEVRNPKASPGYCNQRNQLVCSVITPEFKVMQAYRVHNLVFSSSATVYGDPQHLPIDEQHPAGGCTNPYGKTKFFIEEMIRDQCKAEKDWNAVLLRYFNPIGAHISGQIGEDPQGIPNNLLPYVAQVAVGRRKLLNVFGNDYDTVDGTGVRDYIHVVDLAKGHIAALRKLKDNCGCKVYNLGTGTGYSVLQMVNAMEKVSGKEIPYKIAPRRNGDIASCYADPRLAETELGWKASFGLERMCMIHVKTCGAGSPRIPRGSVTVRSSDTETGSVPDAARAGAPVSMVSGTDGADDGLGEGVSAPPCNVPRSPGTDGARTGLHGNRVWCLAEAVFRSRTGQVHRWTSAEMSANHQSCLLKQLDQQRRQELFCDCNVLVEGRLFRAHRNVLFGSSGYFRMLLSQGAKGSLEPVSASFDTFSPDTFAVILDFVYSGLLDLNSSNVIEVMSAASYLQMDDVIVYCKSFIKSSLEICAKEGDPCCAFLTDDSPLPDTQGGDQPSVADGVLWEPPDEDRVHEYPGEVTGSQAIGLACSPRAQPVLEDGADGEQNVQFTALVSEPRRRGTRRRSVNHRYVSDDTSALDLQRAQKADELYATLPTIVGVVGVFNKDSSPSMRFKCPFCTHTVKRKADLKRHLRCHTGERPYPCQACSKRFTRLEHLRSHFETVGIGWGLGCSNADHCGAVSEPGATLAARQIHQARKLVCRKCKRRVTEQSGQVVCEGTRRYRLCGACIQQENATMSSPTEDTGMLLGVEDDPEDNQDVTWVMDHDDDDGDDLAEDSGTDLIIQEVEDSDDEPDVKRNGV</sequence>
<evidence type="ECO:0000256" key="14">
    <source>
        <dbReference type="ARBA" id="ARBA00031827"/>
    </source>
</evidence>
<comment type="catalytic activity">
    <reaction evidence="2">
        <text>UDP-alpha-D-glucose = UDP-alpha-D-galactose</text>
        <dbReference type="Rhea" id="RHEA:22168"/>
        <dbReference type="ChEBI" id="CHEBI:58885"/>
        <dbReference type="ChEBI" id="CHEBI:66914"/>
        <dbReference type="EC" id="5.1.3.2"/>
    </reaction>
</comment>
<dbReference type="PROSITE" id="PS00028">
    <property type="entry name" value="ZINC_FINGER_C2H2_1"/>
    <property type="match status" value="1"/>
</dbReference>
<dbReference type="InterPro" id="IPR016040">
    <property type="entry name" value="NAD(P)-bd_dom"/>
</dbReference>
<keyword evidence="12" id="KW-0119">Carbohydrate metabolism</keyword>
<evidence type="ECO:0000256" key="11">
    <source>
        <dbReference type="ARBA" id="ARBA00023027"/>
    </source>
</evidence>
<evidence type="ECO:0000256" key="16">
    <source>
        <dbReference type="SAM" id="MobiDB-lite"/>
    </source>
</evidence>
<gene>
    <name evidence="19" type="ORF">P4O66_011400</name>
</gene>
<dbReference type="Gene3D" id="3.30.160.60">
    <property type="entry name" value="Classic Zinc Finger"/>
    <property type="match status" value="2"/>
</dbReference>
<evidence type="ECO:0000256" key="1">
    <source>
        <dbReference type="ARBA" id="ARBA00000014"/>
    </source>
</evidence>
<dbReference type="PROSITE" id="PS50097">
    <property type="entry name" value="BTB"/>
    <property type="match status" value="1"/>
</dbReference>
<evidence type="ECO:0000259" key="18">
    <source>
        <dbReference type="PROSITE" id="PS50157"/>
    </source>
</evidence>
<dbReference type="PANTHER" id="PTHR43725">
    <property type="entry name" value="UDP-GLUCOSE 4-EPIMERASE"/>
    <property type="match status" value="1"/>
</dbReference>
<evidence type="ECO:0000256" key="8">
    <source>
        <dbReference type="ARBA" id="ARBA00022723"/>
    </source>
</evidence>
<comment type="function">
    <text evidence="4">Catalyzes two distinct but analogous reactions: the reversible epimerization of UDP-glucose to UDP-galactose and the reversible epimerization of UDP-N-acetylglucosamine to UDP-N-acetylgalactosamine. The reaction with UDP-Gal plays a critical role in the Leloir pathway of galactose catabolism in which galactose is converted to the glycolytic intermediate glucose 6-phosphate. It contributes to the catabolism of dietary galactose and enables the endogenous biosynthesis of both UDP-Gal and UDP-GalNAc when exogenous sources are limited. Both UDP-sugar interconversions are important in the synthesis of glycoproteins and glycolipids.</text>
</comment>
<accession>A0AAD8Z5C1</accession>
<dbReference type="InterPro" id="IPR036236">
    <property type="entry name" value="Znf_C2H2_sf"/>
</dbReference>
<evidence type="ECO:0000256" key="12">
    <source>
        <dbReference type="ARBA" id="ARBA00023144"/>
    </source>
</evidence>
<dbReference type="SMART" id="SM00225">
    <property type="entry name" value="BTB"/>
    <property type="match status" value="1"/>
</dbReference>
<dbReference type="NCBIfam" id="TIGR01179">
    <property type="entry name" value="galE"/>
    <property type="match status" value="1"/>
</dbReference>
<dbReference type="CDD" id="cd05247">
    <property type="entry name" value="UDP_G4E_1_SDR_e"/>
    <property type="match status" value="1"/>
</dbReference>
<keyword evidence="10" id="KW-0862">Zinc</keyword>
<keyword evidence="11" id="KW-0520">NAD</keyword>
<proteinExistence type="predicted"/>
<evidence type="ECO:0000256" key="7">
    <source>
        <dbReference type="ARBA" id="ARBA00013189"/>
    </source>
</evidence>
<dbReference type="InterPro" id="IPR011333">
    <property type="entry name" value="SKP1/BTB/POZ_sf"/>
</dbReference>
<dbReference type="SUPFAM" id="SSF51735">
    <property type="entry name" value="NAD(P)-binding Rossmann-fold domains"/>
    <property type="match status" value="1"/>
</dbReference>
<dbReference type="GO" id="GO:0033499">
    <property type="term" value="P:galactose catabolic process via UDP-galactose, Leloir pathway"/>
    <property type="evidence" value="ECO:0007669"/>
    <property type="project" value="TreeGrafter"/>
</dbReference>
<keyword evidence="13" id="KW-0413">Isomerase</keyword>
<dbReference type="EC" id="5.1.3.7" evidence="6"/>
<keyword evidence="12" id="KW-0299">Galactose metabolism</keyword>
<name>A0AAD8Z5C1_9TELE</name>
<dbReference type="InterPro" id="IPR036291">
    <property type="entry name" value="NAD(P)-bd_dom_sf"/>
</dbReference>
<dbReference type="Pfam" id="PF00651">
    <property type="entry name" value="BTB"/>
    <property type="match status" value="1"/>
</dbReference>
<dbReference type="Pfam" id="PF16363">
    <property type="entry name" value="GDP_Man_Dehyd"/>
    <property type="match status" value="1"/>
</dbReference>
<dbReference type="EMBL" id="JAROKS010000018">
    <property type="protein sequence ID" value="KAK1793152.1"/>
    <property type="molecule type" value="Genomic_DNA"/>
</dbReference>
<dbReference type="AlphaFoldDB" id="A0AAD8Z5C1"/>
<evidence type="ECO:0000256" key="10">
    <source>
        <dbReference type="ARBA" id="ARBA00022833"/>
    </source>
</evidence>
<feature type="domain" description="BTB" evidence="17">
    <location>
        <begin position="485"/>
        <end position="553"/>
    </location>
</feature>
<dbReference type="SUPFAM" id="SSF54695">
    <property type="entry name" value="POZ domain"/>
    <property type="match status" value="1"/>
</dbReference>
<reference evidence="19" key="1">
    <citation type="submission" date="2023-03" db="EMBL/GenBank/DDBJ databases">
        <title>Electrophorus voltai genome.</title>
        <authorList>
            <person name="Bian C."/>
        </authorList>
    </citation>
    <scope>NUCLEOTIDE SEQUENCE</scope>
    <source>
        <strain evidence="19">CB-2022</strain>
        <tissue evidence="19">Muscle</tissue>
    </source>
</reference>
<evidence type="ECO:0000256" key="3">
    <source>
        <dbReference type="ARBA" id="ARBA00001911"/>
    </source>
</evidence>
<dbReference type="InterPro" id="IPR013087">
    <property type="entry name" value="Znf_C2H2_type"/>
</dbReference>
<evidence type="ECO:0000256" key="2">
    <source>
        <dbReference type="ARBA" id="ARBA00000083"/>
    </source>
</evidence>
<dbReference type="InterPro" id="IPR000210">
    <property type="entry name" value="BTB/POZ_dom"/>
</dbReference>
<dbReference type="GO" id="GO:0003974">
    <property type="term" value="F:UDP-N-acetylglucosamine 4-epimerase activity"/>
    <property type="evidence" value="ECO:0007669"/>
    <property type="project" value="UniProtKB-EC"/>
</dbReference>
<feature type="compositionally biased region" description="Polar residues" evidence="16">
    <location>
        <begin position="377"/>
        <end position="386"/>
    </location>
</feature>
<evidence type="ECO:0000313" key="19">
    <source>
        <dbReference type="EMBL" id="KAK1793152.1"/>
    </source>
</evidence>
<comment type="catalytic activity">
    <reaction evidence="1">
        <text>UDP-N-acetyl-alpha-D-glucosamine = UDP-N-acetyl-alpha-D-galactosamine</text>
        <dbReference type="Rhea" id="RHEA:20517"/>
        <dbReference type="ChEBI" id="CHEBI:57705"/>
        <dbReference type="ChEBI" id="CHEBI:67138"/>
        <dbReference type="EC" id="5.1.3.7"/>
    </reaction>
</comment>
<feature type="compositionally biased region" description="Acidic residues" evidence="16">
    <location>
        <begin position="881"/>
        <end position="893"/>
    </location>
</feature>
<dbReference type="FunFam" id="3.30.160.60:FF:000065">
    <property type="entry name" value="B-cell CLL/lymphoma 6, member B"/>
    <property type="match status" value="1"/>
</dbReference>
<feature type="domain" description="C2H2-type" evidence="18">
    <location>
        <begin position="729"/>
        <end position="756"/>
    </location>
</feature>
<dbReference type="InterPro" id="IPR005886">
    <property type="entry name" value="UDP_G4E"/>
</dbReference>
<evidence type="ECO:0000259" key="17">
    <source>
        <dbReference type="PROSITE" id="PS50097"/>
    </source>
</evidence>
<evidence type="ECO:0000256" key="6">
    <source>
        <dbReference type="ARBA" id="ARBA00013175"/>
    </source>
</evidence>
<keyword evidence="20" id="KW-1185">Reference proteome</keyword>
<comment type="caution">
    <text evidence="19">The sequence shown here is derived from an EMBL/GenBank/DDBJ whole genome shotgun (WGS) entry which is preliminary data.</text>
</comment>
<evidence type="ECO:0000256" key="9">
    <source>
        <dbReference type="ARBA" id="ARBA00022771"/>
    </source>
</evidence>
<dbReference type="Gene3D" id="3.90.25.10">
    <property type="entry name" value="UDP-galactose 4-epimerase, domain 1"/>
    <property type="match status" value="1"/>
</dbReference>
<keyword evidence="8" id="KW-0479">Metal-binding</keyword>
<protein>
    <recommendedName>
        <fullName evidence="14">UDP-N-acetylglucosamine 4-epimerase</fullName>
        <ecNumber evidence="7">5.1.3.2</ecNumber>
        <ecNumber evidence="6">5.1.3.7</ecNumber>
    </recommendedName>
</protein>
<dbReference type="Proteomes" id="UP001239994">
    <property type="component" value="Unassembled WGS sequence"/>
</dbReference>